<dbReference type="PANTHER" id="PTHR39515">
    <property type="entry name" value="CONSERVED PROTEIN"/>
    <property type="match status" value="1"/>
</dbReference>
<name>A0A0A0BQE9_9CELL</name>
<dbReference type="RefSeq" id="WP_035062331.1">
    <property type="nucleotide sequence ID" value="NZ_AXCZ01000199.1"/>
</dbReference>
<dbReference type="PROSITE" id="PS50995">
    <property type="entry name" value="HTH_MARR_2"/>
    <property type="match status" value="1"/>
</dbReference>
<evidence type="ECO:0000313" key="3">
    <source>
        <dbReference type="Proteomes" id="UP000054314"/>
    </source>
</evidence>
<dbReference type="Pfam" id="PF01047">
    <property type="entry name" value="MarR"/>
    <property type="match status" value="1"/>
</dbReference>
<dbReference type="InterPro" id="IPR000835">
    <property type="entry name" value="HTH_MarR-typ"/>
</dbReference>
<dbReference type="InterPro" id="IPR036388">
    <property type="entry name" value="WH-like_DNA-bd_sf"/>
</dbReference>
<comment type="caution">
    <text evidence="2">The sequence shown here is derived from an EMBL/GenBank/DDBJ whole genome shotgun (WGS) entry which is preliminary data.</text>
</comment>
<dbReference type="AlphaFoldDB" id="A0A0A0BQE9"/>
<dbReference type="SMART" id="SM00347">
    <property type="entry name" value="HTH_MARR"/>
    <property type="match status" value="1"/>
</dbReference>
<gene>
    <name evidence="2" type="ORF">N869_04845</name>
</gene>
<organism evidence="2 3">
    <name type="scientific">Cellulomonas bogoriensis 69B4 = DSM 16987</name>
    <dbReference type="NCBI Taxonomy" id="1386082"/>
    <lineage>
        <taxon>Bacteria</taxon>
        <taxon>Bacillati</taxon>
        <taxon>Actinomycetota</taxon>
        <taxon>Actinomycetes</taxon>
        <taxon>Micrococcales</taxon>
        <taxon>Cellulomonadaceae</taxon>
        <taxon>Cellulomonas</taxon>
    </lineage>
</organism>
<accession>A0A0A0BQE9</accession>
<dbReference type="EMBL" id="AXCZ01000199">
    <property type="protein sequence ID" value="KGM09304.1"/>
    <property type="molecule type" value="Genomic_DNA"/>
</dbReference>
<dbReference type="OrthoDB" id="9804055at2"/>
<sequence length="148" mass="16071">MPSTPPASACRPGSLAGDLRVAITHTVRRVRLERSDDRLTDGQYSVLAALANNGPMTPTALAEHEHVQPPPMTRTVNALAEAGLVCRGQHPTDGRQVLVSITDAGMAEVRETRRRRDEWLAARLAELDPAEREVLAQAAVLLRKVVGR</sequence>
<reference evidence="2 3" key="1">
    <citation type="submission" date="2013-08" db="EMBL/GenBank/DDBJ databases">
        <title>Genome sequencing of Cellulomonas bogoriensis 69B4.</title>
        <authorList>
            <person name="Chen F."/>
            <person name="Li Y."/>
            <person name="Wang G."/>
        </authorList>
    </citation>
    <scope>NUCLEOTIDE SEQUENCE [LARGE SCALE GENOMIC DNA]</scope>
    <source>
        <strain evidence="2 3">69B4</strain>
    </source>
</reference>
<dbReference type="Proteomes" id="UP000054314">
    <property type="component" value="Unassembled WGS sequence"/>
</dbReference>
<dbReference type="InterPro" id="IPR052526">
    <property type="entry name" value="HTH-type_Bedaq_tolerance"/>
</dbReference>
<evidence type="ECO:0000313" key="2">
    <source>
        <dbReference type="EMBL" id="KGM09304.1"/>
    </source>
</evidence>
<dbReference type="PANTHER" id="PTHR39515:SF2">
    <property type="entry name" value="HTH-TYPE TRANSCRIPTIONAL REGULATOR RV0880"/>
    <property type="match status" value="1"/>
</dbReference>
<evidence type="ECO:0000259" key="1">
    <source>
        <dbReference type="PROSITE" id="PS50995"/>
    </source>
</evidence>
<protein>
    <submittedName>
        <fullName evidence="2">MarR family transcriptional regulator</fullName>
    </submittedName>
</protein>
<feature type="domain" description="HTH marR-type" evidence="1">
    <location>
        <begin position="16"/>
        <end position="144"/>
    </location>
</feature>
<dbReference type="InterPro" id="IPR036390">
    <property type="entry name" value="WH_DNA-bd_sf"/>
</dbReference>
<dbReference type="SUPFAM" id="SSF46785">
    <property type="entry name" value="Winged helix' DNA-binding domain"/>
    <property type="match status" value="1"/>
</dbReference>
<proteinExistence type="predicted"/>
<dbReference type="GO" id="GO:0003700">
    <property type="term" value="F:DNA-binding transcription factor activity"/>
    <property type="evidence" value="ECO:0007669"/>
    <property type="project" value="InterPro"/>
</dbReference>
<keyword evidence="3" id="KW-1185">Reference proteome</keyword>
<dbReference type="Gene3D" id="1.10.10.10">
    <property type="entry name" value="Winged helix-like DNA-binding domain superfamily/Winged helix DNA-binding domain"/>
    <property type="match status" value="1"/>
</dbReference>